<evidence type="ECO:0000256" key="2">
    <source>
        <dbReference type="SAM" id="Phobius"/>
    </source>
</evidence>
<dbReference type="EMBL" id="CAKW01000053">
    <property type="protein sequence ID" value="CCJ71988.1"/>
    <property type="molecule type" value="Genomic_DNA"/>
</dbReference>
<feature type="transmembrane region" description="Helical" evidence="2">
    <location>
        <begin position="270"/>
        <end position="287"/>
    </location>
</feature>
<dbReference type="RefSeq" id="WP_007669467.1">
    <property type="nucleotide sequence ID" value="NZ_CAKW01000053.1"/>
</dbReference>
<sequence length="366" mass="42285">MNNIFFETDDFHNAASYCKERIAETQANSPFEEERNKLIIELLDYIKSTAKKWDEFCAYNIEHLHSPLLDALHPDRNQNINEGLVFSLLFGFNAEFNISNANFRRMSIGFSQFNEMFSVNEKFFRFGVYNIDNFPEPYKKEIHYALCQQPTLTVKKCLQELNTTSYNDFLEEQRAFAHEMKGLREEMNEKTKIVNHLNSKLEEQKNAFNFIGLQDAFSTLSAAKSTELAKTKWLLFLMGVLLCLPLIWEARLLSSLVGTGDILGHLLKSIPLLSLTLILIYFFRVVLNNFNSVRAQLMQINLRKNLCQFVHNYAEYSKDIISDKINPLTKFEDIIFSNIMGSDEKTPSTFDGIEQLASIIKAVKGN</sequence>
<evidence type="ECO:0000313" key="4">
    <source>
        <dbReference type="Proteomes" id="UP000009340"/>
    </source>
</evidence>
<accession>K7ZZ39</accession>
<keyword evidence="2" id="KW-0472">Membrane</keyword>
<reference evidence="3" key="1">
    <citation type="submission" date="2012-07" db="EMBL/GenBank/DDBJ databases">
        <authorList>
            <person name="Cummings C."/>
        </authorList>
    </citation>
    <scope>NUCLEOTIDE SEQUENCE</scope>
    <source>
        <strain evidence="3">1330</strain>
    </source>
</reference>
<evidence type="ECO:0000313" key="3">
    <source>
        <dbReference type="EMBL" id="CCJ71988.1"/>
    </source>
</evidence>
<organism evidence="3 4">
    <name type="scientific">Cronobacter condimenti 1330</name>
    <dbReference type="NCBI Taxonomy" id="1073999"/>
    <lineage>
        <taxon>Bacteria</taxon>
        <taxon>Pseudomonadati</taxon>
        <taxon>Pseudomonadota</taxon>
        <taxon>Gammaproteobacteria</taxon>
        <taxon>Enterobacterales</taxon>
        <taxon>Enterobacteriaceae</taxon>
        <taxon>Cronobacter</taxon>
    </lineage>
</organism>
<comment type="caution">
    <text evidence="3">The sequence shown here is derived from an EMBL/GenBank/DDBJ whole genome shotgun (WGS) entry which is preliminary data.</text>
</comment>
<name>K7ZZ39_9ENTR</name>
<dbReference type="AlphaFoldDB" id="K7ZZ39"/>
<keyword evidence="2" id="KW-0812">Transmembrane</keyword>
<dbReference type="eggNOG" id="ENOG5032Z4W">
    <property type="taxonomic scope" value="Bacteria"/>
</dbReference>
<protein>
    <submittedName>
        <fullName evidence="3">Uncharacterized protein</fullName>
    </submittedName>
</protein>
<keyword evidence="1" id="KW-0175">Coiled coil</keyword>
<evidence type="ECO:0000256" key="1">
    <source>
        <dbReference type="SAM" id="Coils"/>
    </source>
</evidence>
<feature type="transmembrane region" description="Helical" evidence="2">
    <location>
        <begin position="233"/>
        <end position="250"/>
    </location>
</feature>
<dbReference type="Proteomes" id="UP000009340">
    <property type="component" value="Unassembled WGS sequence"/>
</dbReference>
<keyword evidence="2" id="KW-1133">Transmembrane helix</keyword>
<proteinExistence type="predicted"/>
<feature type="coiled-coil region" evidence="1">
    <location>
        <begin position="180"/>
        <end position="207"/>
    </location>
</feature>
<gene>
    <name evidence="3" type="ORF">BN137_1336</name>
</gene>
<dbReference type="OrthoDB" id="8910137at2"/>